<comment type="caution">
    <text evidence="2">The sequence shown here is derived from an EMBL/GenBank/DDBJ whole genome shotgun (WGS) entry which is preliminary data.</text>
</comment>
<dbReference type="RefSeq" id="XP_053586078.1">
    <property type="nucleotide sequence ID" value="XM_053731306.1"/>
</dbReference>
<evidence type="ECO:0000256" key="1">
    <source>
        <dbReference type="SAM" id="MobiDB-lite"/>
    </source>
</evidence>
<accession>A0A6A5GYH3</accession>
<evidence type="ECO:0000313" key="2">
    <source>
        <dbReference type="EMBL" id="KAF1759605.1"/>
    </source>
</evidence>
<feature type="compositionally biased region" description="Basic and acidic residues" evidence="1">
    <location>
        <begin position="8"/>
        <end position="21"/>
    </location>
</feature>
<name>A0A6A5GYH3_CAERE</name>
<evidence type="ECO:0000313" key="3">
    <source>
        <dbReference type="Proteomes" id="UP000483820"/>
    </source>
</evidence>
<reference evidence="2 3" key="1">
    <citation type="submission" date="2019-12" db="EMBL/GenBank/DDBJ databases">
        <title>Chromosome-level assembly of the Caenorhabditis remanei genome.</title>
        <authorList>
            <person name="Teterina A.A."/>
            <person name="Willis J.H."/>
            <person name="Phillips P.C."/>
        </authorList>
    </citation>
    <scope>NUCLEOTIDE SEQUENCE [LARGE SCALE GENOMIC DNA]</scope>
    <source>
        <strain evidence="2 3">PX506</strain>
        <tissue evidence="2">Whole organism</tissue>
    </source>
</reference>
<dbReference type="GeneID" id="9799051"/>
<dbReference type="Proteomes" id="UP000483820">
    <property type="component" value="Chromosome IV"/>
</dbReference>
<gene>
    <name evidence="2" type="ORF">GCK72_016072</name>
</gene>
<dbReference type="CTD" id="9799051"/>
<feature type="region of interest" description="Disordered" evidence="1">
    <location>
        <begin position="1"/>
        <end position="40"/>
    </location>
</feature>
<protein>
    <submittedName>
        <fullName evidence="2">Uncharacterized protein</fullName>
    </submittedName>
</protein>
<dbReference type="KEGG" id="crq:GCK72_016072"/>
<dbReference type="EMBL" id="WUAV01000004">
    <property type="protein sequence ID" value="KAF1759605.1"/>
    <property type="molecule type" value="Genomic_DNA"/>
</dbReference>
<dbReference type="AlphaFoldDB" id="A0A6A5GYH3"/>
<sequence length="260" mass="31544">MSSTPATESRKMRQRNSEASHKMTTRGRPYPAQDNKEMDRLREENEQLLRQVQQLQEAELRSQENYRLVVDEYNGLLEEKERENEELREQVRQLEESDVKYRQLVEDWNQLVGDFDQLKQETERLEAEIEETNEKFEEYSKEMVEKLEEAQDEKLEKEEEIEEMKEHFKMRRDNMAHNMEVLREEKEKEIEKLRGLLEESNNKSYGFRSRQVKRRLFNRLDNALEFGDEEEKKQAQRNIKTMSVMLRNGEEIEELVDSEN</sequence>
<proteinExistence type="predicted"/>
<organism evidence="2 3">
    <name type="scientific">Caenorhabditis remanei</name>
    <name type="common">Caenorhabditis vulgaris</name>
    <dbReference type="NCBI Taxonomy" id="31234"/>
    <lineage>
        <taxon>Eukaryota</taxon>
        <taxon>Metazoa</taxon>
        <taxon>Ecdysozoa</taxon>
        <taxon>Nematoda</taxon>
        <taxon>Chromadorea</taxon>
        <taxon>Rhabditida</taxon>
        <taxon>Rhabditina</taxon>
        <taxon>Rhabditomorpha</taxon>
        <taxon>Rhabditoidea</taxon>
        <taxon>Rhabditidae</taxon>
        <taxon>Peloderinae</taxon>
        <taxon>Caenorhabditis</taxon>
    </lineage>
</organism>